<evidence type="ECO:0000313" key="2">
    <source>
        <dbReference type="Proteomes" id="UP000224460"/>
    </source>
</evidence>
<accession>A0AC61DD13</accession>
<comment type="caution">
    <text evidence="1">The sequence shown here is derived from an EMBL/GenBank/DDBJ whole genome shotgun (WGS) entry which is preliminary data.</text>
</comment>
<dbReference type="EMBL" id="PEDL01000007">
    <property type="protein sequence ID" value="PHV70857.1"/>
    <property type="molecule type" value="Genomic_DNA"/>
</dbReference>
<evidence type="ECO:0000313" key="1">
    <source>
        <dbReference type="EMBL" id="PHV70857.1"/>
    </source>
</evidence>
<reference evidence="1" key="1">
    <citation type="submission" date="2017-10" db="EMBL/GenBank/DDBJ databases">
        <title>Genome sequence of cellulolytic Lachnospiraceae bacterium XHS1971 isolated from hotspring sediment.</title>
        <authorList>
            <person name="Vasudevan G."/>
            <person name="Joshi A.J."/>
            <person name="Hivarkar S."/>
            <person name="Lanjekar V.B."/>
            <person name="Dhakephalkar P.K."/>
            <person name="Dagar S."/>
        </authorList>
    </citation>
    <scope>NUCLEOTIDE SEQUENCE</scope>
    <source>
        <strain evidence="1">XHS1971</strain>
    </source>
</reference>
<gene>
    <name evidence="1" type="ORF">CS063_08825</name>
</gene>
<proteinExistence type="predicted"/>
<organism evidence="1 2">
    <name type="scientific">Sporanaerobium hydrogeniformans</name>
    <dbReference type="NCBI Taxonomy" id="3072179"/>
    <lineage>
        <taxon>Bacteria</taxon>
        <taxon>Bacillati</taxon>
        <taxon>Bacillota</taxon>
        <taxon>Clostridia</taxon>
        <taxon>Lachnospirales</taxon>
        <taxon>Lachnospiraceae</taxon>
        <taxon>Sporanaerobium</taxon>
    </lineage>
</organism>
<protein>
    <submittedName>
        <fullName evidence="1">Phospholipid carrier-dependent glycosyltransferase</fullName>
    </submittedName>
</protein>
<sequence length="561" mass="65244">MERNRGKGYKINKRDIGWMLLIMLIYGALSFIQLGSLENPQTFWEKSAFEGEYTVVKLNEVQDVAKLRSFCGPKFGEYKLYTSEDGKRFIYAGKLEQDKVFAWSDKILDKRFKYLGLEATEKLGSIGELAFYNAKGERLESTYETEDAKALVDERDRVPEKITFLTNTYFDEVYHARTAYEYIHDLEIYEWTHPPLGKLIIGLPVRLWGMNTFSYRLMGNLAGILMLPVIYILAKKLFGHTRYGLAAALLLAADGMHFVQTRIATVDSFLVLFVLLSYLFMFCYIRCEDKEPLSMKLSYLFFSGLFLGAAIATKWNGAYSAVGLAILFFADLFKRSSNKYHRHMWDRQVGVILFSCVLFFVILPVGIYLGSYLPFFHSEGGKSFKDFVDLQIQMYRYHSELEATHPFTSPWYLWPLNIKPIWYFKGEARPGYVITIALLGNPLIWWSGLIGMLYTVRNVFVKRRKEDFFILVAILSLYLPYAFVPRIMFLYHYFPVVPFMILALVSLLKEGVRRMDSTAIIKGYIAVAMIVFVFFYPIYSGTEIPIWYAAMTRWLPAWQYF</sequence>
<keyword evidence="2" id="KW-1185">Reference proteome</keyword>
<name>A0AC61DD13_9FIRM</name>
<dbReference type="Proteomes" id="UP000224460">
    <property type="component" value="Unassembled WGS sequence"/>
</dbReference>